<dbReference type="Pfam" id="PF07931">
    <property type="entry name" value="CPT"/>
    <property type="match status" value="1"/>
</dbReference>
<gene>
    <name evidence="1" type="ORF">CDV36_008289</name>
</gene>
<organism evidence="1 2">
    <name type="scientific">Fusarium kuroshium</name>
    <dbReference type="NCBI Taxonomy" id="2010991"/>
    <lineage>
        <taxon>Eukaryota</taxon>
        <taxon>Fungi</taxon>
        <taxon>Dikarya</taxon>
        <taxon>Ascomycota</taxon>
        <taxon>Pezizomycotina</taxon>
        <taxon>Sordariomycetes</taxon>
        <taxon>Hypocreomycetidae</taxon>
        <taxon>Hypocreales</taxon>
        <taxon>Nectriaceae</taxon>
        <taxon>Fusarium</taxon>
        <taxon>Fusarium solani species complex</taxon>
    </lineage>
</organism>
<dbReference type="STRING" id="2010991.A0A3M2S3G4"/>
<evidence type="ECO:0000313" key="2">
    <source>
        <dbReference type="Proteomes" id="UP000277212"/>
    </source>
</evidence>
<dbReference type="EMBL" id="NKUJ01000147">
    <property type="protein sequence ID" value="RMJ12087.1"/>
    <property type="molecule type" value="Genomic_DNA"/>
</dbReference>
<name>A0A3M2S3G4_9HYPO</name>
<dbReference type="Gene3D" id="3.40.50.300">
    <property type="entry name" value="P-loop containing nucleotide triphosphate hydrolases"/>
    <property type="match status" value="1"/>
</dbReference>
<dbReference type="SUPFAM" id="SSF52540">
    <property type="entry name" value="P-loop containing nucleoside triphosphate hydrolases"/>
    <property type="match status" value="1"/>
</dbReference>
<dbReference type="OrthoDB" id="5426988at2759"/>
<dbReference type="InterPro" id="IPR027417">
    <property type="entry name" value="P-loop_NTPase"/>
</dbReference>
<keyword evidence="2" id="KW-1185">Reference proteome</keyword>
<evidence type="ECO:0000313" key="1">
    <source>
        <dbReference type="EMBL" id="RMJ12087.1"/>
    </source>
</evidence>
<accession>A0A3M2S3G4</accession>
<proteinExistence type="predicted"/>
<reference evidence="1 2" key="1">
    <citation type="submission" date="2017-06" db="EMBL/GenBank/DDBJ databases">
        <title>Comparative genomic analysis of Ambrosia Fusariam Clade fungi.</title>
        <authorList>
            <person name="Stajich J.E."/>
            <person name="Carrillo J."/>
            <person name="Kijimoto T."/>
            <person name="Eskalen A."/>
            <person name="O'Donnell K."/>
            <person name="Kasson M."/>
        </authorList>
    </citation>
    <scope>NUCLEOTIDE SEQUENCE [LARGE SCALE GENOMIC DNA]</scope>
    <source>
        <strain evidence="1">UCR3666</strain>
    </source>
</reference>
<dbReference type="Proteomes" id="UP000277212">
    <property type="component" value="Unassembled WGS sequence"/>
</dbReference>
<comment type="caution">
    <text evidence="1">The sequence shown here is derived from an EMBL/GenBank/DDBJ whole genome shotgun (WGS) entry which is preliminary data.</text>
</comment>
<dbReference type="AlphaFoldDB" id="A0A3M2S3G4"/>
<protein>
    <submittedName>
        <fullName evidence="1">Uncharacterized protein</fullName>
    </submittedName>
</protein>
<sequence length="213" mass="23971">MAIDKIEKVTPIGVALKGKVVVLNGFPGTGKLTILNNLQSRLVGQDTLIINNHFIIDPVQKIYPDRGLNHYYLRQQLRQVIFKEIRKMVDRGCVVLMTACLGNNEGDRKVLDEHLDIVRGTDTPMFWINVGCDQRTLEERLARPERVQGNKAKLTNVEILRGMTKHSQIIMPSGSRHRLEDISLATASLDVGGSIEEAVYKVYNVMEGKHSKL</sequence>